<evidence type="ECO:0000313" key="8">
    <source>
        <dbReference type="EMBL" id="KAH3695524.1"/>
    </source>
</evidence>
<organism evidence="8 9">
    <name type="scientific">Dreissena polymorpha</name>
    <name type="common">Zebra mussel</name>
    <name type="synonym">Mytilus polymorpha</name>
    <dbReference type="NCBI Taxonomy" id="45954"/>
    <lineage>
        <taxon>Eukaryota</taxon>
        <taxon>Metazoa</taxon>
        <taxon>Spiralia</taxon>
        <taxon>Lophotrochozoa</taxon>
        <taxon>Mollusca</taxon>
        <taxon>Bivalvia</taxon>
        <taxon>Autobranchia</taxon>
        <taxon>Heteroconchia</taxon>
        <taxon>Euheterodonta</taxon>
        <taxon>Imparidentia</taxon>
        <taxon>Neoheterodontei</taxon>
        <taxon>Myida</taxon>
        <taxon>Dreissenoidea</taxon>
        <taxon>Dreissenidae</taxon>
        <taxon>Dreissena</taxon>
    </lineage>
</organism>
<reference evidence="8" key="2">
    <citation type="submission" date="2020-11" db="EMBL/GenBank/DDBJ databases">
        <authorList>
            <person name="McCartney M.A."/>
            <person name="Auch B."/>
            <person name="Kono T."/>
            <person name="Mallez S."/>
            <person name="Becker A."/>
            <person name="Gohl D.M."/>
            <person name="Silverstein K.A.T."/>
            <person name="Koren S."/>
            <person name="Bechman K.B."/>
            <person name="Herman A."/>
            <person name="Abrahante J.E."/>
            <person name="Garbe J."/>
        </authorList>
    </citation>
    <scope>NUCLEOTIDE SEQUENCE</scope>
    <source>
        <strain evidence="8">Duluth1</strain>
        <tissue evidence="8">Whole animal</tissue>
    </source>
</reference>
<dbReference type="PANTHER" id="PTHR13222">
    <property type="entry name" value="RB1-INDUCIBLE COILED-COIL"/>
    <property type="match status" value="1"/>
</dbReference>
<dbReference type="Pfam" id="PF04108">
    <property type="entry name" value="ATG17_like"/>
    <property type="match status" value="1"/>
</dbReference>
<keyword evidence="3" id="KW-0072">Autophagy</keyword>
<dbReference type="GO" id="GO:0000045">
    <property type="term" value="P:autophagosome assembly"/>
    <property type="evidence" value="ECO:0007669"/>
    <property type="project" value="InterPro"/>
</dbReference>
<comment type="caution">
    <text evidence="8">The sequence shown here is derived from an EMBL/GenBank/DDBJ whole genome shotgun (WGS) entry which is preliminary data.</text>
</comment>
<dbReference type="PANTHER" id="PTHR13222:SF1">
    <property type="entry name" value="RB1-INDUCIBLE COILED-COIL PROTEIN 1"/>
    <property type="match status" value="1"/>
</dbReference>
<keyword evidence="9" id="KW-1185">Reference proteome</keyword>
<keyword evidence="1" id="KW-0813">Transport</keyword>
<dbReference type="GO" id="GO:0034727">
    <property type="term" value="P:piecemeal microautophagy of the nucleus"/>
    <property type="evidence" value="ECO:0007669"/>
    <property type="project" value="TreeGrafter"/>
</dbReference>
<feature type="domain" description="Autophagy-related protein 11 C-terminal" evidence="7">
    <location>
        <begin position="1189"/>
        <end position="1293"/>
    </location>
</feature>
<dbReference type="Proteomes" id="UP000828390">
    <property type="component" value="Unassembled WGS sequence"/>
</dbReference>
<feature type="coiled-coil region" evidence="5">
    <location>
        <begin position="790"/>
        <end position="1088"/>
    </location>
</feature>
<dbReference type="GO" id="GO:0015031">
    <property type="term" value="P:protein transport"/>
    <property type="evidence" value="ECO:0007669"/>
    <property type="project" value="UniProtKB-KW"/>
</dbReference>
<feature type="coiled-coil region" evidence="5">
    <location>
        <begin position="704"/>
        <end position="748"/>
    </location>
</feature>
<evidence type="ECO:0000256" key="3">
    <source>
        <dbReference type="ARBA" id="ARBA00023006"/>
    </source>
</evidence>
<keyword evidence="2" id="KW-0653">Protein transport</keyword>
<feature type="domain" description="Autophagy protein ATG17-like" evidence="6">
    <location>
        <begin position="7"/>
        <end position="229"/>
    </location>
</feature>
<dbReference type="InterPro" id="IPR040040">
    <property type="entry name" value="ATG11"/>
</dbReference>
<gene>
    <name evidence="8" type="ORF">DPMN_082984</name>
</gene>
<dbReference type="InterPro" id="IPR019460">
    <property type="entry name" value="Atg11_C"/>
</dbReference>
<dbReference type="GO" id="GO:1990316">
    <property type="term" value="C:Atg1/ULK1 kinase complex"/>
    <property type="evidence" value="ECO:0007669"/>
    <property type="project" value="TreeGrafter"/>
</dbReference>
<dbReference type="GO" id="GO:0000422">
    <property type="term" value="P:autophagy of mitochondrion"/>
    <property type="evidence" value="ECO:0007669"/>
    <property type="project" value="TreeGrafter"/>
</dbReference>
<evidence type="ECO:0000256" key="5">
    <source>
        <dbReference type="SAM" id="Coils"/>
    </source>
</evidence>
<protein>
    <recommendedName>
        <fullName evidence="10">RB1-inducible coiled-coil protein 1</fullName>
    </recommendedName>
</protein>
<evidence type="ECO:0008006" key="10">
    <source>
        <dbReference type="Google" id="ProtNLM"/>
    </source>
</evidence>
<evidence type="ECO:0000256" key="1">
    <source>
        <dbReference type="ARBA" id="ARBA00022448"/>
    </source>
</evidence>
<feature type="coiled-coil region" evidence="5">
    <location>
        <begin position="1159"/>
        <end position="1186"/>
    </location>
</feature>
<evidence type="ECO:0000259" key="7">
    <source>
        <dbReference type="Pfam" id="PF10377"/>
    </source>
</evidence>
<evidence type="ECO:0000259" key="6">
    <source>
        <dbReference type="Pfam" id="PF04108"/>
    </source>
</evidence>
<reference evidence="8" key="1">
    <citation type="journal article" date="2019" name="bioRxiv">
        <title>The Genome of the Zebra Mussel, Dreissena polymorpha: A Resource for Invasive Species Research.</title>
        <authorList>
            <person name="McCartney M.A."/>
            <person name="Auch B."/>
            <person name="Kono T."/>
            <person name="Mallez S."/>
            <person name="Zhang Y."/>
            <person name="Obille A."/>
            <person name="Becker A."/>
            <person name="Abrahante J.E."/>
            <person name="Garbe J."/>
            <person name="Badalamenti J.P."/>
            <person name="Herman A."/>
            <person name="Mangelson H."/>
            <person name="Liachko I."/>
            <person name="Sullivan S."/>
            <person name="Sone E.D."/>
            <person name="Koren S."/>
            <person name="Silverstein K.A.T."/>
            <person name="Beckman K.B."/>
            <person name="Gohl D.M."/>
        </authorList>
    </citation>
    <scope>NUCLEOTIDE SEQUENCE</scope>
    <source>
        <strain evidence="8">Duluth1</strain>
        <tissue evidence="8">Whole animal</tissue>
    </source>
</reference>
<dbReference type="GO" id="GO:0034045">
    <property type="term" value="C:phagophore assembly site membrane"/>
    <property type="evidence" value="ECO:0007669"/>
    <property type="project" value="TreeGrafter"/>
</dbReference>
<dbReference type="GO" id="GO:0061709">
    <property type="term" value="P:reticulophagy"/>
    <property type="evidence" value="ECO:0007669"/>
    <property type="project" value="TreeGrafter"/>
</dbReference>
<dbReference type="InterPro" id="IPR045326">
    <property type="entry name" value="ATG17-like_dom"/>
</dbReference>
<dbReference type="GO" id="GO:0061723">
    <property type="term" value="P:glycophagy"/>
    <property type="evidence" value="ECO:0007669"/>
    <property type="project" value="TreeGrafter"/>
</dbReference>
<evidence type="ECO:0000313" key="9">
    <source>
        <dbReference type="Proteomes" id="UP000828390"/>
    </source>
</evidence>
<dbReference type="GO" id="GO:0019901">
    <property type="term" value="F:protein kinase binding"/>
    <property type="evidence" value="ECO:0007669"/>
    <property type="project" value="TreeGrafter"/>
</dbReference>
<feature type="coiled-coil region" evidence="5">
    <location>
        <begin position="585"/>
        <end position="622"/>
    </location>
</feature>
<name>A0A9D3YBY2_DREPO</name>
<keyword evidence="4 5" id="KW-0175">Coiled coil</keyword>
<accession>A0A9D3YBY2</accession>
<evidence type="ECO:0000256" key="4">
    <source>
        <dbReference type="ARBA" id="ARBA00023054"/>
    </source>
</evidence>
<proteinExistence type="predicted"/>
<dbReference type="Gene3D" id="1.10.287.1490">
    <property type="match status" value="1"/>
</dbReference>
<dbReference type="EMBL" id="JAIWYP010000016">
    <property type="protein sequence ID" value="KAH3695524.1"/>
    <property type="molecule type" value="Genomic_DNA"/>
</dbReference>
<dbReference type="GO" id="GO:0060090">
    <property type="term" value="F:molecular adaptor activity"/>
    <property type="evidence" value="ECO:0007669"/>
    <property type="project" value="TreeGrafter"/>
</dbReference>
<sequence length="1313" mass="151901">DSNHTLQDMVEQCDKATEQLDSRVEECLHEDVAMLMREVANDSMKEVKGLEDRLYGLDQLIYSGRKLVQEQADLAKGFVQNQNRLSNVRDRSILPDLCSSHRNQLVEMLKNHTRIREIKKKCCLAKEELSVNLHTRLRWVMYIEKKLCDVDGKLSIYLGNLRRLRKRLDILQQVQDAPNVYAKLVLEVVRRKQFSSRFHSWACNLADESCRLHTEEVKRREIFLRIIGHHFLQSMFPGLEDFPPSFATQAPEVFDLSLPEITIEDVNGLKHSVPELLDILSEPVEGDWLLFTHMKDSSETWLEESTGHSLHNLHVKPTNTRQSQRCLNIGSDTNVTFEPYSVDNGSISLGDQFTECEQDEDITQKPEFFSLSPPDKDFMLAKSLSEELTKEMKETSSHLKQKLKASASAEVPFVKCLITEDAHMPALKRRKPSVGKSVCETSPDMDTSQEFQTLDCYIDESMPSSIDSPPKPISERKASLEESFSDMKKNNLKLLQQLNLCNKQISDGEQKIKLLQEIVCDNLPVLRALVDDLKNTQQSCVQNILSDFDHIKNKLPEVIKAYATYAEANNLSVIDHLKAIHADSLKTLNELINIEKKHVIELEEKVEEKEQEKKQIEKDLKTKLDFIKKENEDLGESLAREVQNLTLNHELELEVELDKVKAEYVAIIGGLEQDIESKNSVICDKERVIQNILTEKDTLEVILNNKYLKERERIEAELKHFKEKASQMNELESELNNFKKVAFEKENELHVVNMKLKVIVDKKIKTVDVQTDNSVCITKVVETQTDQIDLDGLRGELEREREEVEQLKTSLTTLTSYHQVDLEGLRGELEREREEVERIKTSLTTLTSEHQVELERLRGELKREREEVEPLKTNLTTLISEHQVELNGLREELKREREEVERLKTNLTTLINKHQEELDGLRGELKREREEIEPLKTNLTTLISEHQVELDGLREELKRERDEVERLKTRHTALTGNHQTELDGLSEELDRKKEEVERLKTSLTTLTSEHNVELEGLSGDLEREREEVERLKTSLTSLTGEKQTKFNEALSRVCREKDKVIEEMRLNEHNLVEKINQTKEDMQTLLEEKCKAEDVKERALSLLKEKEREFGSRQWQLENQLHLCQQELHSFKEQVFSMAGHSDNTLSSPSVVNISDPELPNLQQRIQDLEQDVKYKEEEISKMQQKVMELSMSVSTRSLVQEKVSITSCQVGDLVLLCLDERLNQYVVFTVGSTLHFLHTECLTHLGLKPEPGQPKKQWLIAEVMEKEYCQAKKATNRFNVPVGTKFYRVKARQWSRESSQSASYKKSESATQ</sequence>
<dbReference type="GO" id="GO:0034517">
    <property type="term" value="P:ribophagy"/>
    <property type="evidence" value="ECO:0007669"/>
    <property type="project" value="TreeGrafter"/>
</dbReference>
<dbReference type="Pfam" id="PF10377">
    <property type="entry name" value="ATG11"/>
    <property type="match status" value="1"/>
</dbReference>
<feature type="non-terminal residue" evidence="8">
    <location>
        <position position="1313"/>
    </location>
</feature>
<evidence type="ECO:0000256" key="2">
    <source>
        <dbReference type="ARBA" id="ARBA00022927"/>
    </source>
</evidence>